<evidence type="ECO:0000313" key="2">
    <source>
        <dbReference type="EMBL" id="GIQ81287.1"/>
    </source>
</evidence>
<name>A0A9K3CUB9_9EUKA</name>
<evidence type="ECO:0000313" key="3">
    <source>
        <dbReference type="EMBL" id="GIQ82565.1"/>
    </source>
</evidence>
<accession>A0A9K3CUB9</accession>
<dbReference type="EMBL" id="BDIP01000354">
    <property type="protein sequence ID" value="GIQ81287.1"/>
    <property type="molecule type" value="Genomic_DNA"/>
</dbReference>
<dbReference type="AlphaFoldDB" id="A0A9K3CUB9"/>
<organism evidence="3 4">
    <name type="scientific">Kipferlia bialata</name>
    <dbReference type="NCBI Taxonomy" id="797122"/>
    <lineage>
        <taxon>Eukaryota</taxon>
        <taxon>Metamonada</taxon>
        <taxon>Carpediemonas-like organisms</taxon>
        <taxon>Kipferlia</taxon>
    </lineage>
</organism>
<proteinExistence type="predicted"/>
<evidence type="ECO:0000313" key="4">
    <source>
        <dbReference type="Proteomes" id="UP000265618"/>
    </source>
</evidence>
<sequence length="232" mass="25875">MSSTSYDDLVEDTLFDAVGIRQYAGAMMRWQRERQDVEAMVPVLLEKDRPEREAYCMNVLDPLFTAINNRPAAIPLTIAHETLASVLTDEDDLTLTEALDMVPDAVAVLDEVDELEQYLTMVKLAWTLGVDCFHSMLCLLQTLVLNVKHRDFDRVFSHSPEMYSVLEEIAAYSNYGDLESETGRNARTVAQELLDKIECAEECAEEDQGKAHMHSAESARDSGAAAGLGVTH</sequence>
<dbReference type="Proteomes" id="UP000265618">
    <property type="component" value="Unassembled WGS sequence"/>
</dbReference>
<gene>
    <name evidence="2" type="ORF">KIPB_002223</name>
    <name evidence="3" type="ORF">KIPB_003727</name>
</gene>
<feature type="region of interest" description="Disordered" evidence="1">
    <location>
        <begin position="208"/>
        <end position="232"/>
    </location>
</feature>
<reference evidence="3 4" key="2">
    <citation type="journal article" date="2018" name="PLoS ONE">
        <title>The draft genome of Kipferlia bialata reveals reductive genome evolution in fornicate parasites.</title>
        <authorList>
            <person name="Tanifuji G."/>
            <person name="Takabayashi S."/>
            <person name="Kume K."/>
            <person name="Takagi M."/>
            <person name="Nakayama T."/>
            <person name="Kamikawa R."/>
            <person name="Inagaki Y."/>
            <person name="Hashimoto T."/>
        </authorList>
    </citation>
    <scope>NUCLEOTIDE SEQUENCE [LARGE SCALE GENOMIC DNA]</scope>
    <source>
        <strain evidence="3">NY0173</strain>
    </source>
</reference>
<reference evidence="3" key="1">
    <citation type="submission" date="2016-10" db="EMBL/GenBank/DDBJ databases">
        <authorList>
            <person name="Tanifuji G."/>
            <person name="Kume K."/>
            <person name="Nakayama T."/>
            <person name="Takabayashi S."/>
            <person name="Hashimoto T."/>
        </authorList>
    </citation>
    <scope>NUCLEOTIDE SEQUENCE</scope>
    <source>
        <strain evidence="3">NY0173</strain>
    </source>
</reference>
<feature type="compositionally biased region" description="Basic and acidic residues" evidence="1">
    <location>
        <begin position="208"/>
        <end position="220"/>
    </location>
</feature>
<evidence type="ECO:0000256" key="1">
    <source>
        <dbReference type="SAM" id="MobiDB-lite"/>
    </source>
</evidence>
<protein>
    <submittedName>
        <fullName evidence="3">Uncharacterized protein</fullName>
    </submittedName>
</protein>
<dbReference type="EMBL" id="BDIP01000739">
    <property type="protein sequence ID" value="GIQ82565.1"/>
    <property type="molecule type" value="Genomic_DNA"/>
</dbReference>
<keyword evidence="4" id="KW-1185">Reference proteome</keyword>
<comment type="caution">
    <text evidence="3">The sequence shown here is derived from an EMBL/GenBank/DDBJ whole genome shotgun (WGS) entry which is preliminary data.</text>
</comment>